<dbReference type="InterPro" id="IPR013118">
    <property type="entry name" value="Mannitol_DH_C"/>
</dbReference>
<comment type="caution">
    <text evidence="4">The sequence shown here is derived from an EMBL/GenBank/DDBJ whole genome shotgun (WGS) entry which is preliminary data.</text>
</comment>
<keyword evidence="1" id="KW-0560">Oxidoreductase</keyword>
<keyword evidence="5" id="KW-1185">Reference proteome</keyword>
<dbReference type="PANTHER" id="PTHR43362">
    <property type="entry name" value="MANNITOL DEHYDROGENASE DSF1-RELATED"/>
    <property type="match status" value="1"/>
</dbReference>
<dbReference type="InterPro" id="IPR008927">
    <property type="entry name" value="6-PGluconate_DH-like_C_sf"/>
</dbReference>
<dbReference type="Pfam" id="PF08125">
    <property type="entry name" value="Mannitol_dh_C"/>
    <property type="match status" value="1"/>
</dbReference>
<dbReference type="SUPFAM" id="SSF51735">
    <property type="entry name" value="NAD(P)-binding Rossmann-fold domains"/>
    <property type="match status" value="1"/>
</dbReference>
<dbReference type="InterPro" id="IPR050988">
    <property type="entry name" value="Mannitol_DH/Oxidoreductase"/>
</dbReference>
<proteinExistence type="predicted"/>
<dbReference type="InterPro" id="IPR036291">
    <property type="entry name" value="NAD(P)-bd_dom_sf"/>
</dbReference>
<dbReference type="InterPro" id="IPR013131">
    <property type="entry name" value="Mannitol_DH_N"/>
</dbReference>
<dbReference type="InterPro" id="IPR013328">
    <property type="entry name" value="6PGD_dom2"/>
</dbReference>
<sequence>MPIQLSNATLPDLPEEVRRPGYDRAALSPGIVHIGLGNFHRAHQAWYLHRLMEQGKALDWAIMGAGVRPNDEAQRLKLAAQDYMTTLIELDPTGRSAEVVGSMIGYVPVEQGNGPLIAQMLDPAIRIVGLTVTEGGYYLDPATKRFDPEHPDIRHDIAHLDTPRTVFGAIVSALASRREAGTGPFTCLSCDNLPGNGRIMREVIVTLAQLADPELGAWIEANVTFPNSMVDCIVPATGPRELALVREFGIADQVPVTHENFRQWVIEDEFCAGRPPWEEVGATITDDVHDYEAMKLRILNGGHQVIAAPAEILGLETISQTMEHPLIRGLFRKIALEEVSPHLHAVPDMTPEAYVDLIDERFSNPAIADTVRRVAFDGSSRHTGAVVPGIHDAVKAGTPVSGLALSQALWARMCTGRRENGSTIEPNDPDWDDLQAVAQAAQDDPAAWLEQRHFYGSLADDPVFAPAFAAWLRQIWDEGTEAALRSYLT</sequence>
<evidence type="ECO:0000259" key="3">
    <source>
        <dbReference type="Pfam" id="PF08125"/>
    </source>
</evidence>
<feature type="domain" description="Mannitol dehydrogenase N-terminal" evidence="2">
    <location>
        <begin position="30"/>
        <end position="278"/>
    </location>
</feature>
<dbReference type="EMBL" id="AQQR01000005">
    <property type="protein sequence ID" value="OWU72878.1"/>
    <property type="molecule type" value="Genomic_DNA"/>
</dbReference>
<dbReference type="AlphaFoldDB" id="A0A225NGU3"/>
<accession>A0A225NGU3</accession>
<reference evidence="4 5" key="1">
    <citation type="submission" date="2013-04" db="EMBL/GenBank/DDBJ databases">
        <title>Oceanicola sp. 22II1-22F33 Genome Sequencing.</title>
        <authorList>
            <person name="Lai Q."/>
            <person name="Li G."/>
            <person name="Shao Z."/>
        </authorList>
    </citation>
    <scope>NUCLEOTIDE SEQUENCE [LARGE SCALE GENOMIC DNA]</scope>
    <source>
        <strain evidence="4 5">22II1-22F33</strain>
    </source>
</reference>
<dbReference type="GO" id="GO:0016616">
    <property type="term" value="F:oxidoreductase activity, acting on the CH-OH group of donors, NAD or NADP as acceptor"/>
    <property type="evidence" value="ECO:0007669"/>
    <property type="project" value="TreeGrafter"/>
</dbReference>
<gene>
    <name evidence="4" type="ORF">ATO3_14370</name>
</gene>
<evidence type="ECO:0000259" key="2">
    <source>
        <dbReference type="Pfam" id="PF01232"/>
    </source>
</evidence>
<evidence type="ECO:0000256" key="1">
    <source>
        <dbReference type="ARBA" id="ARBA00023002"/>
    </source>
</evidence>
<protein>
    <submittedName>
        <fullName evidence="4">Mannitol dehydrogenase</fullName>
    </submittedName>
</protein>
<dbReference type="Gene3D" id="1.10.1040.10">
    <property type="entry name" value="N-(1-d-carboxylethyl)-l-norvaline Dehydrogenase, domain 2"/>
    <property type="match status" value="1"/>
</dbReference>
<dbReference type="Proteomes" id="UP000215377">
    <property type="component" value="Unassembled WGS sequence"/>
</dbReference>
<dbReference type="PRINTS" id="PR00084">
    <property type="entry name" value="MTLDHDRGNASE"/>
</dbReference>
<dbReference type="RefSeq" id="WP_088650569.1">
    <property type="nucleotide sequence ID" value="NZ_AQQR01000005.1"/>
</dbReference>
<feature type="domain" description="Mannitol dehydrogenase C-terminal" evidence="3">
    <location>
        <begin position="287"/>
        <end position="476"/>
    </location>
</feature>
<evidence type="ECO:0000313" key="5">
    <source>
        <dbReference type="Proteomes" id="UP000215377"/>
    </source>
</evidence>
<evidence type="ECO:0000313" key="4">
    <source>
        <dbReference type="EMBL" id="OWU72878.1"/>
    </source>
</evidence>
<dbReference type="InterPro" id="IPR000669">
    <property type="entry name" value="Mannitol_DH"/>
</dbReference>
<dbReference type="PANTHER" id="PTHR43362:SF1">
    <property type="entry name" value="MANNITOL DEHYDROGENASE 2-RELATED"/>
    <property type="match status" value="1"/>
</dbReference>
<organism evidence="4 5">
    <name type="scientific">Marinibacterium profundimaris</name>
    <dbReference type="NCBI Taxonomy" id="1679460"/>
    <lineage>
        <taxon>Bacteria</taxon>
        <taxon>Pseudomonadati</taxon>
        <taxon>Pseudomonadota</taxon>
        <taxon>Alphaproteobacteria</taxon>
        <taxon>Rhodobacterales</taxon>
        <taxon>Paracoccaceae</taxon>
        <taxon>Marinibacterium</taxon>
    </lineage>
</organism>
<dbReference type="Pfam" id="PF01232">
    <property type="entry name" value="Mannitol_dh"/>
    <property type="match status" value="1"/>
</dbReference>
<dbReference type="OrthoDB" id="271711at2"/>
<dbReference type="SUPFAM" id="SSF48179">
    <property type="entry name" value="6-phosphogluconate dehydrogenase C-terminal domain-like"/>
    <property type="match status" value="1"/>
</dbReference>
<name>A0A225NGU3_9RHOB</name>
<dbReference type="Gene3D" id="3.40.50.720">
    <property type="entry name" value="NAD(P)-binding Rossmann-like Domain"/>
    <property type="match status" value="1"/>
</dbReference>